<dbReference type="InterPro" id="IPR050736">
    <property type="entry name" value="Sensor_HK_Regulatory"/>
</dbReference>
<keyword evidence="7 14" id="KW-0418">Kinase</keyword>
<gene>
    <name evidence="14" type="ORF">A9Z40_00630</name>
</gene>
<feature type="compositionally biased region" description="Low complexity" evidence="10">
    <location>
        <begin position="427"/>
        <end position="440"/>
    </location>
</feature>
<name>A0ABX2WN29_9MICO</name>
<proteinExistence type="predicted"/>
<feature type="region of interest" description="Disordered" evidence="10">
    <location>
        <begin position="373"/>
        <end position="446"/>
    </location>
</feature>
<keyword evidence="8 11" id="KW-1133">Transmembrane helix</keyword>
<evidence type="ECO:0000313" key="15">
    <source>
        <dbReference type="Proteomes" id="UP000093918"/>
    </source>
</evidence>
<dbReference type="SMART" id="SM00388">
    <property type="entry name" value="HisKA"/>
    <property type="match status" value="1"/>
</dbReference>
<dbReference type="InterPro" id="IPR003660">
    <property type="entry name" value="HAMP_dom"/>
</dbReference>
<dbReference type="EMBL" id="LZEM01000001">
    <property type="protein sequence ID" value="OAZ45654.1"/>
    <property type="molecule type" value="Genomic_DNA"/>
</dbReference>
<evidence type="ECO:0000256" key="6">
    <source>
        <dbReference type="ARBA" id="ARBA00022692"/>
    </source>
</evidence>
<evidence type="ECO:0000256" key="1">
    <source>
        <dbReference type="ARBA" id="ARBA00000085"/>
    </source>
</evidence>
<dbReference type="SUPFAM" id="SSF158472">
    <property type="entry name" value="HAMP domain-like"/>
    <property type="match status" value="1"/>
</dbReference>
<dbReference type="SUPFAM" id="SSF55874">
    <property type="entry name" value="ATPase domain of HSP90 chaperone/DNA topoisomerase II/histidine kinase"/>
    <property type="match status" value="1"/>
</dbReference>
<evidence type="ECO:0000256" key="7">
    <source>
        <dbReference type="ARBA" id="ARBA00022777"/>
    </source>
</evidence>
<keyword evidence="5" id="KW-0808">Transferase</keyword>
<dbReference type="Pfam" id="PF02518">
    <property type="entry name" value="HATPase_c"/>
    <property type="match status" value="1"/>
</dbReference>
<dbReference type="Gene3D" id="1.10.287.130">
    <property type="match status" value="1"/>
</dbReference>
<feature type="domain" description="HAMP" evidence="13">
    <location>
        <begin position="203"/>
        <end position="256"/>
    </location>
</feature>
<keyword evidence="4" id="KW-0597">Phosphoprotein</keyword>
<evidence type="ECO:0000256" key="5">
    <source>
        <dbReference type="ARBA" id="ARBA00022679"/>
    </source>
</evidence>
<dbReference type="InterPro" id="IPR004358">
    <property type="entry name" value="Sig_transdc_His_kin-like_C"/>
</dbReference>
<dbReference type="InterPro" id="IPR003594">
    <property type="entry name" value="HATPase_dom"/>
</dbReference>
<dbReference type="Gene3D" id="3.30.565.10">
    <property type="entry name" value="Histidine kinase-like ATPase, C-terminal domain"/>
    <property type="match status" value="1"/>
</dbReference>
<dbReference type="SMART" id="SM00304">
    <property type="entry name" value="HAMP"/>
    <property type="match status" value="1"/>
</dbReference>
<reference evidence="15" key="1">
    <citation type="submission" date="2016-06" db="EMBL/GenBank/DDBJ databases">
        <title>Genome sequencing of cellulolytic organisms.</title>
        <authorList>
            <person name="Bohra V."/>
            <person name="Dafale N.A."/>
            <person name="Purohit H.J."/>
        </authorList>
    </citation>
    <scope>NUCLEOTIDE SEQUENCE [LARGE SCALE GENOMIC DNA]</scope>
    <source>
        <strain evidence="15">ND21</strain>
    </source>
</reference>
<comment type="catalytic activity">
    <reaction evidence="1">
        <text>ATP + protein L-histidine = ADP + protein N-phospho-L-histidine.</text>
        <dbReference type="EC" id="2.7.13.3"/>
    </reaction>
</comment>
<feature type="transmembrane region" description="Helical" evidence="11">
    <location>
        <begin position="22"/>
        <end position="45"/>
    </location>
</feature>
<dbReference type="Pfam" id="PF00512">
    <property type="entry name" value="HisKA"/>
    <property type="match status" value="1"/>
</dbReference>
<dbReference type="Pfam" id="PF00672">
    <property type="entry name" value="HAMP"/>
    <property type="match status" value="1"/>
</dbReference>
<keyword evidence="11" id="KW-0472">Membrane</keyword>
<dbReference type="EC" id="2.7.13.3" evidence="3"/>
<feature type="transmembrane region" description="Helical" evidence="11">
    <location>
        <begin position="180"/>
        <end position="202"/>
    </location>
</feature>
<evidence type="ECO:0000256" key="9">
    <source>
        <dbReference type="ARBA" id="ARBA00023012"/>
    </source>
</evidence>
<keyword evidence="9" id="KW-0902">Two-component regulatory system</keyword>
<evidence type="ECO:0000256" key="4">
    <source>
        <dbReference type="ARBA" id="ARBA00022553"/>
    </source>
</evidence>
<organism evidence="14 15">
    <name type="scientific">Microbacterium arborescens</name>
    <dbReference type="NCBI Taxonomy" id="33883"/>
    <lineage>
        <taxon>Bacteria</taxon>
        <taxon>Bacillati</taxon>
        <taxon>Actinomycetota</taxon>
        <taxon>Actinomycetes</taxon>
        <taxon>Micrococcales</taxon>
        <taxon>Microbacteriaceae</taxon>
        <taxon>Microbacterium</taxon>
    </lineage>
</organism>
<evidence type="ECO:0000256" key="10">
    <source>
        <dbReference type="SAM" id="MobiDB-lite"/>
    </source>
</evidence>
<sequence>MSDSANDGVTRWWRGISLRTKVTGVIVTLLAMGLIAAGVGTMIFLRNAQVAALDGSLRSLAPTDLASTVMDVSVEDGIALFEAKESPAPTTFVVAIYSAEGELLSVAGGPESIRPDLPASFPLDRTLVKGTEPFELPARQGNGTFHASVDILQPEGSRESYTQLVALPLTSVTQTVANFISIYTVIAALILVAGALGTRWLVTLTFRSLSQVEETAMTIAAGDLSQRMGDISPGTEVGRLKIAINAMLDRIDTALAQRDATVQQMRRFIGDASHELRTPLVTVRGYAELYRMGAITDAEHTAQSMERIEKEAVRMSGLVEDLLALARLDERRDLVITPVDLRPIARDAALDTRAAAPERQVSVIEYSDETLTVDLPTDTGAGATAKRSGGARNRTGQTLARLRRRPKDDRGARSGSESGSTSRKADAASASTSSAAAADTKPLLQPAEPPLVPVVLGDENRIRQVVANLIGNARRYSPEGTPIEIAVGLDRDARMGWISVIDHGEGIPEPLREKIFQRFWRADTSRTRETGGSGLGLSIVASIVEALHGSIDVQATPGGGATFRVAFPLADRREAAEHLWIETQPLPRLRDER</sequence>
<dbReference type="CDD" id="cd00082">
    <property type="entry name" value="HisKA"/>
    <property type="match status" value="1"/>
</dbReference>
<dbReference type="GO" id="GO:0016301">
    <property type="term" value="F:kinase activity"/>
    <property type="evidence" value="ECO:0007669"/>
    <property type="project" value="UniProtKB-KW"/>
</dbReference>
<dbReference type="PROSITE" id="PS50885">
    <property type="entry name" value="HAMP"/>
    <property type="match status" value="1"/>
</dbReference>
<evidence type="ECO:0000256" key="3">
    <source>
        <dbReference type="ARBA" id="ARBA00012438"/>
    </source>
</evidence>
<dbReference type="SUPFAM" id="SSF47384">
    <property type="entry name" value="Homodimeric domain of signal transducing histidine kinase"/>
    <property type="match status" value="1"/>
</dbReference>
<evidence type="ECO:0000256" key="8">
    <source>
        <dbReference type="ARBA" id="ARBA00022989"/>
    </source>
</evidence>
<dbReference type="Gene3D" id="6.10.340.10">
    <property type="match status" value="1"/>
</dbReference>
<dbReference type="PROSITE" id="PS50109">
    <property type="entry name" value="HIS_KIN"/>
    <property type="match status" value="1"/>
</dbReference>
<dbReference type="SMART" id="SM00387">
    <property type="entry name" value="HATPase_c"/>
    <property type="match status" value="1"/>
</dbReference>
<dbReference type="Proteomes" id="UP000093918">
    <property type="component" value="Unassembled WGS sequence"/>
</dbReference>
<dbReference type="InterPro" id="IPR005467">
    <property type="entry name" value="His_kinase_dom"/>
</dbReference>
<feature type="domain" description="Histidine kinase" evidence="12">
    <location>
        <begin position="271"/>
        <end position="571"/>
    </location>
</feature>
<comment type="caution">
    <text evidence="14">The sequence shown here is derived from an EMBL/GenBank/DDBJ whole genome shotgun (WGS) entry which is preliminary data.</text>
</comment>
<dbReference type="InterPro" id="IPR036890">
    <property type="entry name" value="HATPase_C_sf"/>
</dbReference>
<dbReference type="PANTHER" id="PTHR43711:SF28">
    <property type="entry name" value="SENSOR HISTIDINE KINASE YXDK"/>
    <property type="match status" value="1"/>
</dbReference>
<keyword evidence="6 11" id="KW-0812">Transmembrane</keyword>
<evidence type="ECO:0000256" key="2">
    <source>
        <dbReference type="ARBA" id="ARBA00004236"/>
    </source>
</evidence>
<protein>
    <recommendedName>
        <fullName evidence="3">histidine kinase</fullName>
        <ecNumber evidence="3">2.7.13.3</ecNumber>
    </recommendedName>
</protein>
<dbReference type="PANTHER" id="PTHR43711">
    <property type="entry name" value="TWO-COMPONENT HISTIDINE KINASE"/>
    <property type="match status" value="1"/>
</dbReference>
<dbReference type="InterPro" id="IPR036097">
    <property type="entry name" value="HisK_dim/P_sf"/>
</dbReference>
<comment type="subcellular location">
    <subcellularLocation>
        <location evidence="2">Cell membrane</location>
    </subcellularLocation>
</comment>
<evidence type="ECO:0000259" key="13">
    <source>
        <dbReference type="PROSITE" id="PS50885"/>
    </source>
</evidence>
<dbReference type="PRINTS" id="PR00344">
    <property type="entry name" value="BCTRLSENSOR"/>
</dbReference>
<keyword evidence="15" id="KW-1185">Reference proteome</keyword>
<dbReference type="CDD" id="cd06225">
    <property type="entry name" value="HAMP"/>
    <property type="match status" value="1"/>
</dbReference>
<evidence type="ECO:0000259" key="12">
    <source>
        <dbReference type="PROSITE" id="PS50109"/>
    </source>
</evidence>
<accession>A0ABX2WN29</accession>
<evidence type="ECO:0000313" key="14">
    <source>
        <dbReference type="EMBL" id="OAZ45654.1"/>
    </source>
</evidence>
<evidence type="ECO:0000256" key="11">
    <source>
        <dbReference type="SAM" id="Phobius"/>
    </source>
</evidence>
<dbReference type="InterPro" id="IPR003661">
    <property type="entry name" value="HisK_dim/P_dom"/>
</dbReference>